<dbReference type="InterPro" id="IPR001036">
    <property type="entry name" value="Acrflvin-R"/>
</dbReference>
<feature type="transmembrane region" description="Helical" evidence="1">
    <location>
        <begin position="461"/>
        <end position="486"/>
    </location>
</feature>
<feature type="transmembrane region" description="Helical" evidence="1">
    <location>
        <begin position="867"/>
        <end position="887"/>
    </location>
</feature>
<dbReference type="PANTHER" id="PTHR32063:SF0">
    <property type="entry name" value="SWARMING MOTILITY PROTEIN SWRC"/>
    <property type="match status" value="1"/>
</dbReference>
<gene>
    <name evidence="2" type="ORF">ACFSOZ_07395</name>
</gene>
<feature type="transmembrane region" description="Helical" evidence="1">
    <location>
        <begin position="382"/>
        <end position="406"/>
    </location>
</feature>
<keyword evidence="1" id="KW-0472">Membrane</keyword>
<feature type="transmembrane region" description="Helical" evidence="1">
    <location>
        <begin position="357"/>
        <end position="376"/>
    </location>
</feature>
<name>A0ABW4U4Q9_9HYPH</name>
<dbReference type="Proteomes" id="UP001597405">
    <property type="component" value="Unassembled WGS sequence"/>
</dbReference>
<organism evidence="2 3">
    <name type="scientific">Mesorhizobium newzealandense</name>
    <dbReference type="NCBI Taxonomy" id="1300302"/>
    <lineage>
        <taxon>Bacteria</taxon>
        <taxon>Pseudomonadati</taxon>
        <taxon>Pseudomonadota</taxon>
        <taxon>Alphaproteobacteria</taxon>
        <taxon>Hyphomicrobiales</taxon>
        <taxon>Phyllobacteriaceae</taxon>
        <taxon>Mesorhizobium</taxon>
    </lineage>
</organism>
<reference evidence="3" key="1">
    <citation type="journal article" date="2019" name="Int. J. Syst. Evol. Microbiol.">
        <title>The Global Catalogue of Microorganisms (GCM) 10K type strain sequencing project: providing services to taxonomists for standard genome sequencing and annotation.</title>
        <authorList>
            <consortium name="The Broad Institute Genomics Platform"/>
            <consortium name="The Broad Institute Genome Sequencing Center for Infectious Disease"/>
            <person name="Wu L."/>
            <person name="Ma J."/>
        </authorList>
    </citation>
    <scope>NUCLEOTIDE SEQUENCE [LARGE SCALE GENOMIC DNA]</scope>
    <source>
        <strain evidence="3">CGMCC 1.16225</strain>
    </source>
</reference>
<keyword evidence="1" id="KW-0812">Transmembrane</keyword>
<dbReference type="Gene3D" id="1.20.1640.10">
    <property type="entry name" value="Multidrug efflux transporter AcrB transmembrane domain"/>
    <property type="match status" value="2"/>
</dbReference>
<dbReference type="InterPro" id="IPR027463">
    <property type="entry name" value="AcrB_DN_DC_subdom"/>
</dbReference>
<dbReference type="Gene3D" id="3.30.2090.10">
    <property type="entry name" value="Multidrug efflux transporter AcrB TolC docking domain, DN and DC subdomains"/>
    <property type="match status" value="2"/>
</dbReference>
<feature type="transmembrane region" description="Helical" evidence="1">
    <location>
        <begin position="945"/>
        <end position="968"/>
    </location>
</feature>
<evidence type="ECO:0000313" key="2">
    <source>
        <dbReference type="EMBL" id="MFD1982503.1"/>
    </source>
</evidence>
<feature type="transmembrane region" description="Helical" evidence="1">
    <location>
        <begin position="842"/>
        <end position="860"/>
    </location>
</feature>
<feature type="transmembrane region" description="Helical" evidence="1">
    <location>
        <begin position="988"/>
        <end position="1011"/>
    </location>
</feature>
<dbReference type="Gene3D" id="3.30.70.1430">
    <property type="entry name" value="Multidrug efflux transporter AcrB pore domain"/>
    <property type="match status" value="2"/>
</dbReference>
<sequence length="1057" mass="113658">MDIVKLAINNARLTISVLVFLLLAGWVAYQSTPKEAEPDVPIPMMYVSLIYQGISPEDSERLLLRPMESKLKSLKGLKEMRSAAFQGGGYVLVEFQPQTNLATALQDTRSKVQDGKADLPQAAEEPVVTEVNISEFPVLVVTLSGELPERVLTAAARELRDRIEEVPGVLEGSLQGARDDLVEVVIDPMKLSSYGLQLDQLIGAVGASNSLVAAGNIEGSEGKYAVKVPSLIETPEDVAALPVVAGPNAVVQAKDIATIRSTFADAETITRLNGKPAIAIEVKKRIGANLIDTLSKVRAVSDAFVKTMPEGMNVTYTQDKSVFVNQLLGDLQNHVMIAVILVFIVILYALSGRASLLIGLAIPSSFLIGILLLAMMGYTINMIVLFSLILAVGMLVDDAIIVTEFAERRMSEGMPKAEAFALAAKRMAGPVIAATMTRIAAFSPLLFWPGIIGDFMKYMPITLIVTLSASMLYALVFAPTLGAIFAKAPQHHEDDNRDGWYMAIVKQAVRFPITVVLLTVALLFGVGFAYSKYGAGVEFFPSVEPDYGLLYVHARGNLSLTEMDTATKIAENRLLGWPGIKSVYTRVGKTQGGGQDVPEDVVGVIQYEFIDWRERKSANHILDELRGVMAGIPGVDVEVRVPEAGPPTGKPIQIRLSAIDPKGLDDKARAVAARIGKVPGVIDISDGLPPPGVDWALEVDRAKAAQYGISPTSVGTVVQLVTNGLKLSEYRPAGADDAVDIRLRLPEDRRTLSTLDELRVQTAQGSVPISNFVVRKPEPTVGILNRIDGARTVVVQANVAAGTQVAAVQAEVTKAVADMDLGSGIRWKLAGSNEDSAEASAFLGKAFGAAIFLIFLVLLMQFNKFTSVLMVLSCVVMATIGVFLGLLLTGEAFGIVMSGIGVIALAGVVVNNNIVLIDTYDRLREEGWDKMEAVLQTCRERARPVVLTAVSAILGVLPIAFGLGLEIFHHETTINAPSTQWWISLSSAIVFGLSFATLLTLVVTPSMLMIFTRSKNSRFYAFFRRIFRRGKGKVSSTDTPGLDVGDEPAIAFPKAAE</sequence>
<feature type="transmembrane region" description="Helical" evidence="1">
    <location>
        <begin position="427"/>
        <end position="449"/>
    </location>
</feature>
<dbReference type="Gene3D" id="3.30.70.1320">
    <property type="entry name" value="Multidrug efflux transporter AcrB pore domain like"/>
    <property type="match status" value="1"/>
</dbReference>
<protein>
    <submittedName>
        <fullName evidence="2">Efflux RND transporter permease subunit</fullName>
    </submittedName>
</protein>
<dbReference type="SUPFAM" id="SSF82866">
    <property type="entry name" value="Multidrug efflux transporter AcrB transmembrane domain"/>
    <property type="match status" value="2"/>
</dbReference>
<dbReference type="SUPFAM" id="SSF82714">
    <property type="entry name" value="Multidrug efflux transporter AcrB TolC docking domain, DN and DC subdomains"/>
    <property type="match status" value="2"/>
</dbReference>
<proteinExistence type="predicted"/>
<evidence type="ECO:0000313" key="3">
    <source>
        <dbReference type="Proteomes" id="UP001597405"/>
    </source>
</evidence>
<evidence type="ECO:0000256" key="1">
    <source>
        <dbReference type="SAM" id="Phobius"/>
    </source>
</evidence>
<dbReference type="PANTHER" id="PTHR32063">
    <property type="match status" value="1"/>
</dbReference>
<feature type="transmembrane region" description="Helical" evidence="1">
    <location>
        <begin position="507"/>
        <end position="530"/>
    </location>
</feature>
<dbReference type="Gene3D" id="3.30.70.1440">
    <property type="entry name" value="Multidrug efflux transporter AcrB pore domain"/>
    <property type="match status" value="1"/>
</dbReference>
<feature type="transmembrane region" description="Helical" evidence="1">
    <location>
        <begin position="893"/>
        <end position="914"/>
    </location>
</feature>
<dbReference type="Pfam" id="PF00873">
    <property type="entry name" value="ACR_tran"/>
    <property type="match status" value="1"/>
</dbReference>
<accession>A0ABW4U4Q9</accession>
<keyword evidence="1" id="KW-1133">Transmembrane helix</keyword>
<dbReference type="SUPFAM" id="SSF82693">
    <property type="entry name" value="Multidrug efflux transporter AcrB pore domain, PN1, PN2, PC1 and PC2 subdomains"/>
    <property type="match status" value="3"/>
</dbReference>
<comment type="caution">
    <text evidence="2">The sequence shown here is derived from an EMBL/GenBank/DDBJ whole genome shotgun (WGS) entry which is preliminary data.</text>
</comment>
<dbReference type="PRINTS" id="PR00702">
    <property type="entry name" value="ACRIFLAVINRP"/>
</dbReference>
<feature type="transmembrane region" description="Helical" evidence="1">
    <location>
        <begin position="331"/>
        <end position="350"/>
    </location>
</feature>
<keyword evidence="3" id="KW-1185">Reference proteome</keyword>
<dbReference type="RefSeq" id="WP_379095383.1">
    <property type="nucleotide sequence ID" value="NZ_JBHUGZ010000005.1"/>
</dbReference>
<dbReference type="EMBL" id="JBHUGZ010000005">
    <property type="protein sequence ID" value="MFD1982503.1"/>
    <property type="molecule type" value="Genomic_DNA"/>
</dbReference>